<gene>
    <name evidence="1" type="ORF">ACFP1Z_16655</name>
</gene>
<keyword evidence="2" id="KW-1185">Reference proteome</keyword>
<comment type="caution">
    <text evidence="1">The sequence shown here is derived from an EMBL/GenBank/DDBJ whole genome shotgun (WGS) entry which is preliminary data.</text>
</comment>
<dbReference type="Proteomes" id="UP001596083">
    <property type="component" value="Unassembled WGS sequence"/>
</dbReference>
<dbReference type="RefSeq" id="WP_390317158.1">
    <property type="nucleotide sequence ID" value="NZ_JBHSPB010000009.1"/>
</dbReference>
<evidence type="ECO:0000313" key="1">
    <source>
        <dbReference type="EMBL" id="MFC5721804.1"/>
    </source>
</evidence>
<protein>
    <recommendedName>
        <fullName evidence="3">Secreted protein</fullName>
    </recommendedName>
</protein>
<dbReference type="EMBL" id="JBHSPB010000009">
    <property type="protein sequence ID" value="MFC5721804.1"/>
    <property type="molecule type" value="Genomic_DNA"/>
</dbReference>
<reference evidence="2" key="1">
    <citation type="journal article" date="2019" name="Int. J. Syst. Evol. Microbiol.">
        <title>The Global Catalogue of Microorganisms (GCM) 10K type strain sequencing project: providing services to taxonomists for standard genome sequencing and annotation.</title>
        <authorList>
            <consortium name="The Broad Institute Genomics Platform"/>
            <consortium name="The Broad Institute Genome Sequencing Center for Infectious Disease"/>
            <person name="Wu L."/>
            <person name="Ma J."/>
        </authorList>
    </citation>
    <scope>NUCLEOTIDE SEQUENCE [LARGE SCALE GENOMIC DNA]</scope>
    <source>
        <strain evidence="2">CGMCC 4.7304</strain>
    </source>
</reference>
<accession>A0ABW0Z2V9</accession>
<evidence type="ECO:0008006" key="3">
    <source>
        <dbReference type="Google" id="ProtNLM"/>
    </source>
</evidence>
<name>A0ABW0Z2V9_9ACTN</name>
<proteinExistence type="predicted"/>
<organism evidence="1 2">
    <name type="scientific">Streptomyces gamaensis</name>
    <dbReference type="NCBI Taxonomy" id="1763542"/>
    <lineage>
        <taxon>Bacteria</taxon>
        <taxon>Bacillati</taxon>
        <taxon>Actinomycetota</taxon>
        <taxon>Actinomycetes</taxon>
        <taxon>Kitasatosporales</taxon>
        <taxon>Streptomycetaceae</taxon>
        <taxon>Streptomyces</taxon>
    </lineage>
</organism>
<evidence type="ECO:0000313" key="2">
    <source>
        <dbReference type="Proteomes" id="UP001596083"/>
    </source>
</evidence>
<sequence>MYRLVPSLAVSVIGLAQPIGHGAGSAAAFTRRSGGWLHTEQYQHASYGGVTSHHMGLPHMGQRPIGPTAWLLVMRGMLPQRPGPGAGLRPGLTRVRVAVHAR</sequence>